<feature type="compositionally biased region" description="Gly residues" evidence="1">
    <location>
        <begin position="138"/>
        <end position="165"/>
    </location>
</feature>
<reference evidence="3" key="1">
    <citation type="journal article" date="2020" name="Nature">
        <title>Giant virus diversity and host interactions through global metagenomics.</title>
        <authorList>
            <person name="Schulz F."/>
            <person name="Roux S."/>
            <person name="Paez-Espino D."/>
            <person name="Jungbluth S."/>
            <person name="Walsh D.A."/>
            <person name="Denef V.J."/>
            <person name="McMahon K.D."/>
            <person name="Konstantinidis K.T."/>
            <person name="Eloe-Fadrosh E.A."/>
            <person name="Kyrpides N.C."/>
            <person name="Woyke T."/>
        </authorList>
    </citation>
    <scope>NUCLEOTIDE SEQUENCE</scope>
    <source>
        <strain evidence="3">GVMAG-M-3300027769-26</strain>
    </source>
</reference>
<evidence type="ECO:0000313" key="3">
    <source>
        <dbReference type="EMBL" id="QHU27599.1"/>
    </source>
</evidence>
<evidence type="ECO:0000256" key="1">
    <source>
        <dbReference type="SAM" id="MobiDB-lite"/>
    </source>
</evidence>
<keyword evidence="2" id="KW-1133">Transmembrane helix</keyword>
<feature type="compositionally biased region" description="Low complexity" evidence="1">
    <location>
        <begin position="107"/>
        <end position="116"/>
    </location>
</feature>
<protein>
    <submittedName>
        <fullName evidence="3">Uncharacterized protein</fullName>
    </submittedName>
</protein>
<feature type="region of interest" description="Disordered" evidence="1">
    <location>
        <begin position="101"/>
        <end position="166"/>
    </location>
</feature>
<name>A0A6C0L9D7_9ZZZZ</name>
<proteinExistence type="predicted"/>
<feature type="transmembrane region" description="Helical" evidence="2">
    <location>
        <begin position="299"/>
        <end position="319"/>
    </location>
</feature>
<dbReference type="AlphaFoldDB" id="A0A6C0L9D7"/>
<feature type="transmembrane region" description="Helical" evidence="2">
    <location>
        <begin position="402"/>
        <end position="419"/>
    </location>
</feature>
<feature type="transmembrane region" description="Helical" evidence="2">
    <location>
        <begin position="266"/>
        <end position="287"/>
    </location>
</feature>
<organism evidence="3">
    <name type="scientific">viral metagenome</name>
    <dbReference type="NCBI Taxonomy" id="1070528"/>
    <lineage>
        <taxon>unclassified sequences</taxon>
        <taxon>metagenomes</taxon>
        <taxon>organismal metagenomes</taxon>
    </lineage>
</organism>
<feature type="transmembrane region" description="Helical" evidence="2">
    <location>
        <begin position="340"/>
        <end position="371"/>
    </location>
</feature>
<evidence type="ECO:0000256" key="2">
    <source>
        <dbReference type="SAM" id="Phobius"/>
    </source>
</evidence>
<accession>A0A6C0L9D7</accession>
<keyword evidence="2" id="KW-0812">Transmembrane</keyword>
<keyword evidence="2" id="KW-0472">Membrane</keyword>
<sequence length="421" mass="48407">MDKKIKFANIFNNNTYDPDKDEDEDIYDISPADILIQDIDLKRNYNSRYRFYTELLKIYNKNPKIIKKVYTKLNAIKDLNGMEKKLLSELIYYNNKLDKTTVGGGTSRNSRNSRNSRSGRKNRDGGGSGTAGTAGTDGTAGAGDAGNEGGTAGTDGAGNAGGTGVLNGYKESKLREVLKKDYDMPNISKLNKNINDKNQNRDKDTGDKITDFNNQIDKYYDEIEDADDKPEKIEELDKKIKKKIIEFENDPENTFNYLELTIEDRLVFIITTFFIRYLSLILIQWSVDINIIKSFEEGFFYYAVIYLAIFWFIVLFVNIDNTTKVDYMNFDNFMNSIRSVFYYFYMGTNGITRLLVHSCIICVLLIVPIILNIKKSTYIEEENKDKDKDIISYEDRKKLSKSLSLFTIFIWVLTSIIATKF</sequence>
<dbReference type="EMBL" id="MN740459">
    <property type="protein sequence ID" value="QHU27599.1"/>
    <property type="molecule type" value="Genomic_DNA"/>
</dbReference>